<dbReference type="GO" id="GO:0008235">
    <property type="term" value="F:metalloexopeptidase activity"/>
    <property type="evidence" value="ECO:0007669"/>
    <property type="project" value="InterPro"/>
</dbReference>
<proteinExistence type="predicted"/>
<dbReference type="SUPFAM" id="SSF53187">
    <property type="entry name" value="Zn-dependent exopeptidases"/>
    <property type="match status" value="1"/>
</dbReference>
<evidence type="ECO:0000259" key="2">
    <source>
        <dbReference type="Pfam" id="PF04389"/>
    </source>
</evidence>
<comment type="caution">
    <text evidence="3">The sequence shown here is derived from an EMBL/GenBank/DDBJ whole genome shotgun (WGS) entry which is preliminary data.</text>
</comment>
<dbReference type="PANTHER" id="PTHR12147">
    <property type="entry name" value="METALLOPEPTIDASE M28 FAMILY MEMBER"/>
    <property type="match status" value="1"/>
</dbReference>
<evidence type="ECO:0000313" key="4">
    <source>
        <dbReference type="Proteomes" id="UP000058012"/>
    </source>
</evidence>
<keyword evidence="1" id="KW-0732">Signal</keyword>
<dbReference type="GO" id="GO:0006508">
    <property type="term" value="P:proteolysis"/>
    <property type="evidence" value="ECO:0007669"/>
    <property type="project" value="InterPro"/>
</dbReference>
<accession>A0A117UTQ0</accession>
<dbReference type="Proteomes" id="UP000058012">
    <property type="component" value="Unassembled WGS sequence"/>
</dbReference>
<dbReference type="Gene3D" id="3.50.30.30">
    <property type="match status" value="1"/>
</dbReference>
<name>A0A117UTQ0_9SPHN</name>
<dbReference type="AlphaFoldDB" id="A0A117UTQ0"/>
<feature type="chain" id="PRO_5007156927" description="Peptidase M28 domain-containing protein" evidence="1">
    <location>
        <begin position="18"/>
        <end position="499"/>
    </location>
</feature>
<gene>
    <name evidence="3" type="ORF">AQZ52_17065</name>
</gene>
<dbReference type="EMBL" id="LLZS01000009">
    <property type="protein sequence ID" value="KUR70658.1"/>
    <property type="molecule type" value="Genomic_DNA"/>
</dbReference>
<protein>
    <recommendedName>
        <fullName evidence="2">Peptidase M28 domain-containing protein</fullName>
    </recommendedName>
</protein>
<evidence type="ECO:0000313" key="3">
    <source>
        <dbReference type="EMBL" id="KUR70658.1"/>
    </source>
</evidence>
<feature type="signal peptide" evidence="1">
    <location>
        <begin position="1"/>
        <end position="17"/>
    </location>
</feature>
<keyword evidence="4" id="KW-1185">Reference proteome</keyword>
<feature type="domain" description="Peptidase M28" evidence="2">
    <location>
        <begin position="260"/>
        <end position="474"/>
    </location>
</feature>
<dbReference type="InterPro" id="IPR045175">
    <property type="entry name" value="M28_fam"/>
</dbReference>
<evidence type="ECO:0000256" key="1">
    <source>
        <dbReference type="SAM" id="SignalP"/>
    </source>
</evidence>
<dbReference type="Pfam" id="PF04389">
    <property type="entry name" value="Peptidase_M28"/>
    <property type="match status" value="1"/>
</dbReference>
<dbReference type="STRING" id="1117702.AQZ52_17065"/>
<sequence length="499" mass="53276">MVLLAALAALLPASARAEGAADAATQQWWALTEELSSDAMEGRDTGSPGYDRAAALVAKRLAAAGLKPAGESGGWFQSIPFEDRRLDEARSRLTIAGKRLRFNREVQLSGLESLPAALSAAATFRGYCGKSELGDVRGKLVVCYGRPAPDRLKGFDRAAALQAAGAAGMLLIAAPGLPGEPIRWPFAYSRSVTPLESVVKAKAGPPFLQGILNPDALGRLTARADEILTSGAAGADLPRVELGEAKAVLAVTRRVTRSANVLGLLPGTDPALADQVIVISAHLDGYGRGEPVQGDAIYNGALDDAAYVALIEQFAALRGGKGLKRPVLFAVYTGEEKGLWGSRWFVEHPTVPLASLAAVINLDQVRPLYPLKLLTVHGLKESTLGDLVRQVAQARGIAVQEDPEPERNLLRRSDNWPLMEAGVPGASFVFATYDAASRAKYRDWYERRYHHPADDLTTPIDWQAAADFNRFFIALTEAAADAPQPIAWQPGGRPVTAPR</sequence>
<dbReference type="InterPro" id="IPR007484">
    <property type="entry name" value="Peptidase_M28"/>
</dbReference>
<dbReference type="PANTHER" id="PTHR12147:SF26">
    <property type="entry name" value="PEPTIDASE M28 DOMAIN-CONTAINING PROTEIN"/>
    <property type="match status" value="1"/>
</dbReference>
<organism evidence="3 4">
    <name type="scientific">Novosphingobium fuchskuhlense</name>
    <dbReference type="NCBI Taxonomy" id="1117702"/>
    <lineage>
        <taxon>Bacteria</taxon>
        <taxon>Pseudomonadati</taxon>
        <taxon>Pseudomonadota</taxon>
        <taxon>Alphaproteobacteria</taxon>
        <taxon>Sphingomonadales</taxon>
        <taxon>Sphingomonadaceae</taxon>
        <taxon>Novosphingobium</taxon>
    </lineage>
</organism>
<reference evidence="3 4" key="1">
    <citation type="submission" date="2015-10" db="EMBL/GenBank/DDBJ databases">
        <title>Draft genome sequence of Novosphingobium fuchskuhlense DSM 25065 isolated from a surface water sample of the southwest basin of Lake Grosse Fuchskuhle.</title>
        <authorList>
            <person name="Ruckert C."/>
            <person name="Winkler A."/>
            <person name="Glaeser J."/>
            <person name="Grossart H.-P."/>
            <person name="Kalinowski J."/>
            <person name="Glaeser S."/>
        </authorList>
    </citation>
    <scope>NUCLEOTIDE SEQUENCE [LARGE SCALE GENOMIC DNA]</scope>
    <source>
        <strain evidence="3 4">FNE08-7</strain>
    </source>
</reference>
<dbReference type="Gene3D" id="3.40.630.10">
    <property type="entry name" value="Zn peptidases"/>
    <property type="match status" value="1"/>
</dbReference>